<name>A0ABS5I7E1_9PROT</name>
<protein>
    <submittedName>
        <fullName evidence="7">ABC transporter substrate-binding protein</fullName>
    </submittedName>
</protein>
<keyword evidence="2" id="KW-0732">Signal</keyword>
<dbReference type="EMBL" id="JAGTUF010000001">
    <property type="protein sequence ID" value="MBR9970320.1"/>
    <property type="molecule type" value="Genomic_DNA"/>
</dbReference>
<sequence>MAIAAPPDPAPPATKPPARETPPPAPRYPWRIIAALAVLVVAAAAIAATLSWRQNTPMDDSIELAVVYSPDQDAEDFLAGVRIAIAQVNADGGILGYPVSERLFMEPAYTDQVQLDKLVAQTLRQATKIGEMPEVLAVIGHGSSVTAVPASAVYDRHGKLFLATHATATSLSNHRLDLTFALQPSNADNAAVLAEYAHSQGWKRMVVLSDNSSYGQETTDRFRSALAQQGGAILHRDRLAGSKSIDDLLLFLLDNTLFKASDIDAFFLTSSSMSDSANFIARARQLGLTMPILGPEYLYSNEVEGQAGADAMRNVVTVSLFDDGQLTPEGLRLRDDFSRIADHPPGQLAAIGFDAVKVLAIATNRTGKRDAAAIADTLRILRYEAPFIGATGKMVFDANGLITDTVAYVLRHDGIEFKAVAAYKKPLNRQQQDDAAQTPSGPAASERKP</sequence>
<dbReference type="PANTHER" id="PTHR30483">
    <property type="entry name" value="LEUCINE-SPECIFIC-BINDING PROTEIN"/>
    <property type="match status" value="1"/>
</dbReference>
<feature type="domain" description="Leucine-binding protein" evidence="6">
    <location>
        <begin position="75"/>
        <end position="398"/>
    </location>
</feature>
<dbReference type="PANTHER" id="PTHR30483:SF6">
    <property type="entry name" value="PERIPLASMIC BINDING PROTEIN OF ABC TRANSPORTER FOR NATURAL AMINO ACIDS"/>
    <property type="match status" value="1"/>
</dbReference>
<comment type="similarity">
    <text evidence="1">Belongs to the leucine-binding protein family.</text>
</comment>
<evidence type="ECO:0000313" key="8">
    <source>
        <dbReference type="Proteomes" id="UP000680714"/>
    </source>
</evidence>
<dbReference type="Gene3D" id="3.40.50.2300">
    <property type="match status" value="2"/>
</dbReference>
<dbReference type="InterPro" id="IPR051010">
    <property type="entry name" value="BCAA_transport"/>
</dbReference>
<evidence type="ECO:0000256" key="2">
    <source>
        <dbReference type="ARBA" id="ARBA00022729"/>
    </source>
</evidence>
<feature type="transmembrane region" description="Helical" evidence="5">
    <location>
        <begin position="32"/>
        <end position="52"/>
    </location>
</feature>
<accession>A0ABS5I7E1</accession>
<evidence type="ECO:0000256" key="3">
    <source>
        <dbReference type="ARBA" id="ARBA00022970"/>
    </source>
</evidence>
<evidence type="ECO:0000313" key="7">
    <source>
        <dbReference type="EMBL" id="MBR9970320.1"/>
    </source>
</evidence>
<keyword evidence="3" id="KW-0813">Transport</keyword>
<dbReference type="RefSeq" id="WP_211545823.1">
    <property type="nucleotide sequence ID" value="NZ_JAGTUF010000001.1"/>
</dbReference>
<dbReference type="Pfam" id="PF13458">
    <property type="entry name" value="Peripla_BP_6"/>
    <property type="match status" value="1"/>
</dbReference>
<comment type="caution">
    <text evidence="7">The sequence shown here is derived from an EMBL/GenBank/DDBJ whole genome shotgun (WGS) entry which is preliminary data.</text>
</comment>
<keyword evidence="5" id="KW-0812">Transmembrane</keyword>
<keyword evidence="8" id="KW-1185">Reference proteome</keyword>
<feature type="compositionally biased region" description="Polar residues" evidence="4">
    <location>
        <begin position="428"/>
        <end position="440"/>
    </location>
</feature>
<keyword evidence="5" id="KW-1133">Transmembrane helix</keyword>
<reference evidence="7 8" key="1">
    <citation type="submission" date="2021-04" db="EMBL/GenBank/DDBJ databases">
        <title>Magnetospirillum sulfuroxidans sp. nov., a facultative chemolithoautotrophic sulfur-oxidizing alphaproteobacterium isolated from freshwater sediment and proposals for Paramagetospirillum gen. nov., and Magnetospirillaceae fam. nov.</title>
        <authorList>
            <person name="Koziaeva V."/>
            <person name="Geelhoed J.S."/>
            <person name="Sorokin D.Y."/>
            <person name="Grouzdev D.S."/>
        </authorList>
    </citation>
    <scope>NUCLEOTIDE SEQUENCE [LARGE SCALE GENOMIC DNA]</scope>
    <source>
        <strain evidence="7 8">J10</strain>
    </source>
</reference>
<gene>
    <name evidence="7" type="ORF">KEC16_01165</name>
</gene>
<organism evidence="7 8">
    <name type="scientific">Magnetospirillum sulfuroxidans</name>
    <dbReference type="NCBI Taxonomy" id="611300"/>
    <lineage>
        <taxon>Bacteria</taxon>
        <taxon>Pseudomonadati</taxon>
        <taxon>Pseudomonadota</taxon>
        <taxon>Alphaproteobacteria</taxon>
        <taxon>Rhodospirillales</taxon>
        <taxon>Rhodospirillaceae</taxon>
        <taxon>Magnetospirillum</taxon>
    </lineage>
</organism>
<dbReference type="SUPFAM" id="SSF53822">
    <property type="entry name" value="Periplasmic binding protein-like I"/>
    <property type="match status" value="1"/>
</dbReference>
<proteinExistence type="inferred from homology"/>
<evidence type="ECO:0000256" key="1">
    <source>
        <dbReference type="ARBA" id="ARBA00010062"/>
    </source>
</evidence>
<feature type="region of interest" description="Disordered" evidence="4">
    <location>
        <begin position="427"/>
        <end position="449"/>
    </location>
</feature>
<dbReference type="InterPro" id="IPR028082">
    <property type="entry name" value="Peripla_BP_I"/>
</dbReference>
<keyword evidence="3" id="KW-0029">Amino-acid transport</keyword>
<evidence type="ECO:0000256" key="4">
    <source>
        <dbReference type="SAM" id="MobiDB-lite"/>
    </source>
</evidence>
<feature type="region of interest" description="Disordered" evidence="4">
    <location>
        <begin position="1"/>
        <end position="24"/>
    </location>
</feature>
<evidence type="ECO:0000256" key="5">
    <source>
        <dbReference type="SAM" id="Phobius"/>
    </source>
</evidence>
<dbReference type="InterPro" id="IPR028081">
    <property type="entry name" value="Leu-bd"/>
</dbReference>
<keyword evidence="5" id="KW-0472">Membrane</keyword>
<evidence type="ECO:0000259" key="6">
    <source>
        <dbReference type="Pfam" id="PF13458"/>
    </source>
</evidence>
<dbReference type="Proteomes" id="UP000680714">
    <property type="component" value="Unassembled WGS sequence"/>
</dbReference>